<feature type="region of interest" description="Disordered" evidence="1">
    <location>
        <begin position="43"/>
        <end position="79"/>
    </location>
</feature>
<gene>
    <name evidence="3" type="ORF">BDN70DRAFT_933970</name>
</gene>
<accession>A0A9P5YYE8</accession>
<dbReference type="Proteomes" id="UP000807469">
    <property type="component" value="Unassembled WGS sequence"/>
</dbReference>
<reference evidence="3" key="1">
    <citation type="submission" date="2020-11" db="EMBL/GenBank/DDBJ databases">
        <authorList>
            <consortium name="DOE Joint Genome Institute"/>
            <person name="Ahrendt S."/>
            <person name="Riley R."/>
            <person name="Andreopoulos W."/>
            <person name="Labutti K."/>
            <person name="Pangilinan J."/>
            <person name="Ruiz-Duenas F.J."/>
            <person name="Barrasa J.M."/>
            <person name="Sanchez-Garcia M."/>
            <person name="Camarero S."/>
            <person name="Miyauchi S."/>
            <person name="Serrano A."/>
            <person name="Linde D."/>
            <person name="Babiker R."/>
            <person name="Drula E."/>
            <person name="Ayuso-Fernandez I."/>
            <person name="Pacheco R."/>
            <person name="Padilla G."/>
            <person name="Ferreira P."/>
            <person name="Barriuso J."/>
            <person name="Kellner H."/>
            <person name="Castanera R."/>
            <person name="Alfaro M."/>
            <person name="Ramirez L."/>
            <person name="Pisabarro A.G."/>
            <person name="Kuo A."/>
            <person name="Tritt A."/>
            <person name="Lipzen A."/>
            <person name="He G."/>
            <person name="Yan M."/>
            <person name="Ng V."/>
            <person name="Cullen D."/>
            <person name="Martin F."/>
            <person name="Rosso M.-N."/>
            <person name="Henrissat B."/>
            <person name="Hibbett D."/>
            <person name="Martinez A.T."/>
            <person name="Grigoriev I.V."/>
        </authorList>
    </citation>
    <scope>NUCLEOTIDE SEQUENCE</scope>
    <source>
        <strain evidence="3">CIRM-BRFM 674</strain>
    </source>
</reference>
<keyword evidence="4" id="KW-1185">Reference proteome</keyword>
<evidence type="ECO:0000313" key="3">
    <source>
        <dbReference type="EMBL" id="KAF9477784.1"/>
    </source>
</evidence>
<evidence type="ECO:0000313" key="4">
    <source>
        <dbReference type="Proteomes" id="UP000807469"/>
    </source>
</evidence>
<feature type="compositionally biased region" description="Acidic residues" evidence="1">
    <location>
        <begin position="58"/>
        <end position="78"/>
    </location>
</feature>
<dbReference type="EMBL" id="MU155251">
    <property type="protein sequence ID" value="KAF9477784.1"/>
    <property type="molecule type" value="Genomic_DNA"/>
</dbReference>
<evidence type="ECO:0000256" key="1">
    <source>
        <dbReference type="SAM" id="MobiDB-lite"/>
    </source>
</evidence>
<feature type="signal peptide" evidence="2">
    <location>
        <begin position="1"/>
        <end position="20"/>
    </location>
</feature>
<evidence type="ECO:0000256" key="2">
    <source>
        <dbReference type="SAM" id="SignalP"/>
    </source>
</evidence>
<feature type="chain" id="PRO_5040179538" evidence="2">
    <location>
        <begin position="21"/>
        <end position="137"/>
    </location>
</feature>
<name>A0A9P5YYE8_9AGAR</name>
<comment type="caution">
    <text evidence="3">The sequence shown here is derived from an EMBL/GenBank/DDBJ whole genome shotgun (WGS) entry which is preliminary data.</text>
</comment>
<keyword evidence="2" id="KW-0732">Signal</keyword>
<sequence length="137" mass="14218">MHFSRLITAIVLVAVTGVLASSPIHEDNEKIVDVRRRESTLAAEAVDTAGMDATPGCDDPEADESGMDDYSDSMEEDNVSPAMTAVESAPVATASWRIDAVAGGAGALYAAAASEPSVAAAIIGQTIKWMLKPRGKI</sequence>
<protein>
    <submittedName>
        <fullName evidence="3">Uncharacterized protein</fullName>
    </submittedName>
</protein>
<organism evidence="3 4">
    <name type="scientific">Pholiota conissans</name>
    <dbReference type="NCBI Taxonomy" id="109636"/>
    <lineage>
        <taxon>Eukaryota</taxon>
        <taxon>Fungi</taxon>
        <taxon>Dikarya</taxon>
        <taxon>Basidiomycota</taxon>
        <taxon>Agaricomycotina</taxon>
        <taxon>Agaricomycetes</taxon>
        <taxon>Agaricomycetidae</taxon>
        <taxon>Agaricales</taxon>
        <taxon>Agaricineae</taxon>
        <taxon>Strophariaceae</taxon>
        <taxon>Pholiota</taxon>
    </lineage>
</organism>
<proteinExistence type="predicted"/>
<dbReference type="AlphaFoldDB" id="A0A9P5YYE8"/>